<dbReference type="EMBL" id="KB933121">
    <property type="protein sequence ID" value="EON99907.1"/>
    <property type="molecule type" value="Genomic_DNA"/>
</dbReference>
<feature type="transmembrane region" description="Helical" evidence="6">
    <location>
        <begin position="315"/>
        <end position="331"/>
    </location>
</feature>
<keyword evidence="4 6" id="KW-0472">Membrane</keyword>
<dbReference type="eggNOG" id="KOG0255">
    <property type="taxonomic scope" value="Eukaryota"/>
</dbReference>
<organism evidence="8 9">
    <name type="scientific">Phaeoacremonium minimum (strain UCR-PA7)</name>
    <name type="common">Esca disease fungus</name>
    <name type="synonym">Togninia minima</name>
    <dbReference type="NCBI Taxonomy" id="1286976"/>
    <lineage>
        <taxon>Eukaryota</taxon>
        <taxon>Fungi</taxon>
        <taxon>Dikarya</taxon>
        <taxon>Ascomycota</taxon>
        <taxon>Pezizomycotina</taxon>
        <taxon>Sordariomycetes</taxon>
        <taxon>Sordariomycetidae</taxon>
        <taxon>Togniniales</taxon>
        <taxon>Togniniaceae</taxon>
        <taxon>Phaeoacremonium</taxon>
    </lineage>
</organism>
<name>R8BL19_PHAM7</name>
<keyword evidence="3 6" id="KW-1133">Transmembrane helix</keyword>
<dbReference type="SUPFAM" id="SSF103473">
    <property type="entry name" value="MFS general substrate transporter"/>
    <property type="match status" value="1"/>
</dbReference>
<feature type="domain" description="Major facilitator superfamily (MFS) profile" evidence="7">
    <location>
        <begin position="1"/>
        <end position="378"/>
    </location>
</feature>
<dbReference type="OrthoDB" id="3936150at2759"/>
<evidence type="ECO:0000256" key="4">
    <source>
        <dbReference type="ARBA" id="ARBA00023136"/>
    </source>
</evidence>
<proteinExistence type="predicted"/>
<dbReference type="InterPro" id="IPR036259">
    <property type="entry name" value="MFS_trans_sf"/>
</dbReference>
<evidence type="ECO:0000259" key="7">
    <source>
        <dbReference type="PROSITE" id="PS50850"/>
    </source>
</evidence>
<dbReference type="InterPro" id="IPR020846">
    <property type="entry name" value="MFS_dom"/>
</dbReference>
<dbReference type="KEGG" id="tmn:UCRPA7_4588"/>
<feature type="region of interest" description="Disordered" evidence="5">
    <location>
        <begin position="102"/>
        <end position="126"/>
    </location>
</feature>
<evidence type="ECO:0000313" key="8">
    <source>
        <dbReference type="EMBL" id="EON99907.1"/>
    </source>
</evidence>
<sequence>MLIVMRILGGGASASVQAVGAGTIADIWEPQERGRAMSMFYLGPLTGPLFAPIIGGALSQGFGWESTMWFLTIYGGVTLVMVFFCLPETLAKRKPLVTHAALQSSRPGSSANNEITPHLSRMSTRQSVKQHTKAGAEFLKRAFIDPLECITYLRFPPVAIVVYFAAITFGSLFVLNISTQSSFSKSPYNFSELIVGLLYLPSSLGYIGASFVGGRWIDNIMAREARKAGRYDARGKLIYLPEDRMRENAWLAATMYPAALVWFGWTTDRGVHWIVPAIANFFFGFGSMLVFGAATTMLTEFMPRKSSSGVALNNFVRNIFSCVGAIVTQPLINVMGVGWLCTMIAIVCWTTGNLSIWALKRYGPGWRKSMDAKLSVPS</sequence>
<evidence type="ECO:0000256" key="2">
    <source>
        <dbReference type="ARBA" id="ARBA00022692"/>
    </source>
</evidence>
<feature type="transmembrane region" description="Helical" evidence="6">
    <location>
        <begin position="68"/>
        <end position="86"/>
    </location>
</feature>
<keyword evidence="2 6" id="KW-0812">Transmembrane</keyword>
<dbReference type="GO" id="GO:0010509">
    <property type="term" value="P:intracellular polyamine homeostasis"/>
    <property type="evidence" value="ECO:0007669"/>
    <property type="project" value="TreeGrafter"/>
</dbReference>
<reference evidence="9" key="1">
    <citation type="journal article" date="2013" name="Genome Announc.">
        <title>Draft genome sequence of the ascomycete Phaeoacremonium aleophilum strain UCR-PA7, a causal agent of the esca disease complex in grapevines.</title>
        <authorList>
            <person name="Blanco-Ulate B."/>
            <person name="Rolshausen P."/>
            <person name="Cantu D."/>
        </authorList>
    </citation>
    <scope>NUCLEOTIDE SEQUENCE [LARGE SCALE GENOMIC DNA]</scope>
    <source>
        <strain evidence="9">UCR-PA7</strain>
    </source>
</reference>
<dbReference type="AlphaFoldDB" id="R8BL19"/>
<dbReference type="Proteomes" id="UP000014074">
    <property type="component" value="Unassembled WGS sequence"/>
</dbReference>
<dbReference type="PANTHER" id="PTHR23502">
    <property type="entry name" value="MAJOR FACILITATOR SUPERFAMILY"/>
    <property type="match status" value="1"/>
</dbReference>
<comment type="subcellular location">
    <subcellularLocation>
        <location evidence="1">Membrane</location>
        <topology evidence="1">Multi-pass membrane protein</topology>
    </subcellularLocation>
</comment>
<dbReference type="PANTHER" id="PTHR23502:SF5">
    <property type="entry name" value="QUINIDINE RESISTANCE PROTEIN 3"/>
    <property type="match status" value="1"/>
</dbReference>
<evidence type="ECO:0000256" key="1">
    <source>
        <dbReference type="ARBA" id="ARBA00004141"/>
    </source>
</evidence>
<dbReference type="Gene3D" id="1.20.1250.20">
    <property type="entry name" value="MFS general substrate transporter like domains"/>
    <property type="match status" value="1"/>
</dbReference>
<dbReference type="PROSITE" id="PS50850">
    <property type="entry name" value="MFS"/>
    <property type="match status" value="1"/>
</dbReference>
<feature type="transmembrane region" description="Helical" evidence="6">
    <location>
        <begin position="271"/>
        <end position="294"/>
    </location>
</feature>
<keyword evidence="9" id="KW-1185">Reference proteome</keyword>
<evidence type="ECO:0000256" key="3">
    <source>
        <dbReference type="ARBA" id="ARBA00022989"/>
    </source>
</evidence>
<dbReference type="InterPro" id="IPR011701">
    <property type="entry name" value="MFS"/>
</dbReference>
<protein>
    <submittedName>
        <fullName evidence="8">Putative mfs multidrug resistance protein</fullName>
    </submittedName>
</protein>
<dbReference type="GO" id="GO:0005886">
    <property type="term" value="C:plasma membrane"/>
    <property type="evidence" value="ECO:0007669"/>
    <property type="project" value="TreeGrafter"/>
</dbReference>
<dbReference type="HOGENOM" id="CLU_008455_8_5_1"/>
<dbReference type="GeneID" id="19325052"/>
<feature type="transmembrane region" description="Helical" evidence="6">
    <location>
        <begin position="248"/>
        <end position="265"/>
    </location>
</feature>
<feature type="transmembrane region" description="Helical" evidence="6">
    <location>
        <begin position="197"/>
        <end position="217"/>
    </location>
</feature>
<gene>
    <name evidence="8" type="ORF">UCRPA7_4588</name>
</gene>
<evidence type="ECO:0000313" key="9">
    <source>
        <dbReference type="Proteomes" id="UP000014074"/>
    </source>
</evidence>
<evidence type="ECO:0000256" key="5">
    <source>
        <dbReference type="SAM" id="MobiDB-lite"/>
    </source>
</evidence>
<accession>R8BL19</accession>
<dbReference type="RefSeq" id="XP_007915330.1">
    <property type="nucleotide sequence ID" value="XM_007917139.1"/>
</dbReference>
<feature type="transmembrane region" description="Helical" evidence="6">
    <location>
        <begin position="40"/>
        <end position="62"/>
    </location>
</feature>
<evidence type="ECO:0000256" key="6">
    <source>
        <dbReference type="SAM" id="Phobius"/>
    </source>
</evidence>
<dbReference type="GO" id="GO:0015203">
    <property type="term" value="F:polyamine transmembrane transporter activity"/>
    <property type="evidence" value="ECO:0007669"/>
    <property type="project" value="TreeGrafter"/>
</dbReference>
<feature type="transmembrane region" description="Helical" evidence="6">
    <location>
        <begin position="337"/>
        <end position="359"/>
    </location>
</feature>
<feature type="transmembrane region" description="Helical" evidence="6">
    <location>
        <begin position="158"/>
        <end position="177"/>
    </location>
</feature>
<dbReference type="Pfam" id="PF07690">
    <property type="entry name" value="MFS_1"/>
    <property type="match status" value="1"/>
</dbReference>